<accession>W4Q1P9</accession>
<dbReference type="EMBL" id="BAUT01000016">
    <property type="protein sequence ID" value="GAE25981.1"/>
    <property type="molecule type" value="Genomic_DNA"/>
</dbReference>
<dbReference type="InterPro" id="IPR022642">
    <property type="entry name" value="CheR_C"/>
</dbReference>
<protein>
    <recommendedName>
        <fullName evidence="2">protein-glutamate O-methyltransferase</fullName>
        <ecNumber evidence="2">2.1.1.80</ecNumber>
    </recommendedName>
</protein>
<evidence type="ECO:0000256" key="3">
    <source>
        <dbReference type="ARBA" id="ARBA00022603"/>
    </source>
</evidence>
<organism evidence="7 8">
    <name type="scientific">Halalkalibacter wakoensis JCM 9140</name>
    <dbReference type="NCBI Taxonomy" id="1236970"/>
    <lineage>
        <taxon>Bacteria</taxon>
        <taxon>Bacillati</taxon>
        <taxon>Bacillota</taxon>
        <taxon>Bacilli</taxon>
        <taxon>Bacillales</taxon>
        <taxon>Bacillaceae</taxon>
        <taxon>Halalkalibacter</taxon>
    </lineage>
</organism>
<dbReference type="PANTHER" id="PTHR24422:SF10">
    <property type="entry name" value="CHEMOTAXIS PROTEIN METHYLTRANSFERASE 2"/>
    <property type="match status" value="1"/>
</dbReference>
<keyword evidence="5" id="KW-0949">S-adenosyl-L-methionine</keyword>
<dbReference type="PROSITE" id="PS50123">
    <property type="entry name" value="CHER"/>
    <property type="match status" value="1"/>
</dbReference>
<dbReference type="InterPro" id="IPR036804">
    <property type="entry name" value="CheR_N_sf"/>
</dbReference>
<sequence length="268" mass="31259">MEHYALNQLGQIVYNYCGLNYLDNLPSLQSKVTKRLQDLGNISLYNYIKYIEQHPTEWEVLVEILTVNETYFFREDKQLSVYQEIVLPSLQEKDSQQPIKVWSAACSTGEEPYSLAMTTLDSPHQLSRTVQIVGTDISKRVLHTAEQGVYSKHSLSFRRMPEHWLKQYFTEHPDKYALNPKVKNMVEFQYLNLLDETNMGRRQEYDVIFCRNVLIYFNTETVKKVASSFYHSLKKGGVLFLGHAETISNMGIGFETISTNGTFYYRKE</sequence>
<dbReference type="RefSeq" id="WP_034745088.1">
    <property type="nucleotide sequence ID" value="NZ_BAUT01000016.1"/>
</dbReference>
<dbReference type="SUPFAM" id="SSF53335">
    <property type="entry name" value="S-adenosyl-L-methionine-dependent methyltransferases"/>
    <property type="match status" value="1"/>
</dbReference>
<dbReference type="InterPro" id="IPR029063">
    <property type="entry name" value="SAM-dependent_MTases_sf"/>
</dbReference>
<dbReference type="PRINTS" id="PR00996">
    <property type="entry name" value="CHERMTFRASE"/>
</dbReference>
<proteinExistence type="predicted"/>
<keyword evidence="3 7" id="KW-0489">Methyltransferase</keyword>
<dbReference type="GO" id="GO:0032259">
    <property type="term" value="P:methylation"/>
    <property type="evidence" value="ECO:0007669"/>
    <property type="project" value="UniProtKB-KW"/>
</dbReference>
<keyword evidence="4 7" id="KW-0808">Transferase</keyword>
<comment type="caution">
    <text evidence="7">The sequence shown here is derived from an EMBL/GenBank/DDBJ whole genome shotgun (WGS) entry which is preliminary data.</text>
</comment>
<evidence type="ECO:0000256" key="5">
    <source>
        <dbReference type="ARBA" id="ARBA00022691"/>
    </source>
</evidence>
<dbReference type="GO" id="GO:0008983">
    <property type="term" value="F:protein-glutamate O-methyltransferase activity"/>
    <property type="evidence" value="ECO:0007669"/>
    <property type="project" value="UniProtKB-EC"/>
</dbReference>
<evidence type="ECO:0000256" key="4">
    <source>
        <dbReference type="ARBA" id="ARBA00022679"/>
    </source>
</evidence>
<dbReference type="Pfam" id="PF01739">
    <property type="entry name" value="CheR"/>
    <property type="match status" value="1"/>
</dbReference>
<feature type="domain" description="CheR-type methyltransferase" evidence="6">
    <location>
        <begin position="1"/>
        <end position="268"/>
    </location>
</feature>
<evidence type="ECO:0000313" key="7">
    <source>
        <dbReference type="EMBL" id="GAE25981.1"/>
    </source>
</evidence>
<reference evidence="7" key="1">
    <citation type="journal article" date="2014" name="Genome Announc.">
        <title>Draft Genome Sequences of Three Alkaliphilic Bacillus Strains, Bacillus wakoensis JCM 9140T, Bacillus akibai JCM 9157T, and Bacillus hemicellulosilyticus JCM 9152T.</title>
        <authorList>
            <person name="Yuki M."/>
            <person name="Oshima K."/>
            <person name="Suda W."/>
            <person name="Oshida Y."/>
            <person name="Kitamura K."/>
            <person name="Iida T."/>
            <person name="Hattori M."/>
            <person name="Ohkuma M."/>
        </authorList>
    </citation>
    <scope>NUCLEOTIDE SEQUENCE [LARGE SCALE GENOMIC DNA]</scope>
    <source>
        <strain evidence="7">JCM 9140</strain>
    </source>
</reference>
<dbReference type="Gene3D" id="3.40.50.150">
    <property type="entry name" value="Vaccinia Virus protein VP39"/>
    <property type="match status" value="1"/>
</dbReference>
<dbReference type="EC" id="2.1.1.80" evidence="2"/>
<comment type="catalytic activity">
    <reaction evidence="1">
        <text>L-glutamyl-[protein] + S-adenosyl-L-methionine = [protein]-L-glutamate 5-O-methyl ester + S-adenosyl-L-homocysteine</text>
        <dbReference type="Rhea" id="RHEA:24452"/>
        <dbReference type="Rhea" id="RHEA-COMP:10208"/>
        <dbReference type="Rhea" id="RHEA-COMP:10311"/>
        <dbReference type="ChEBI" id="CHEBI:29973"/>
        <dbReference type="ChEBI" id="CHEBI:57856"/>
        <dbReference type="ChEBI" id="CHEBI:59789"/>
        <dbReference type="ChEBI" id="CHEBI:82795"/>
        <dbReference type="EC" id="2.1.1.80"/>
    </reaction>
</comment>
<dbReference type="SMART" id="SM00138">
    <property type="entry name" value="MeTrc"/>
    <property type="match status" value="1"/>
</dbReference>
<name>W4Q1P9_9BACI</name>
<evidence type="ECO:0000259" key="6">
    <source>
        <dbReference type="PROSITE" id="PS50123"/>
    </source>
</evidence>
<dbReference type="Gene3D" id="1.10.155.10">
    <property type="entry name" value="Chemotaxis receptor methyltransferase CheR, N-terminal domain"/>
    <property type="match status" value="1"/>
</dbReference>
<evidence type="ECO:0000256" key="2">
    <source>
        <dbReference type="ARBA" id="ARBA00012534"/>
    </source>
</evidence>
<dbReference type="SUPFAM" id="SSF47757">
    <property type="entry name" value="Chemotaxis receptor methyltransferase CheR, N-terminal domain"/>
    <property type="match status" value="1"/>
</dbReference>
<dbReference type="InterPro" id="IPR050903">
    <property type="entry name" value="Bact_Chemotaxis_MeTrfase"/>
</dbReference>
<evidence type="ECO:0000256" key="1">
    <source>
        <dbReference type="ARBA" id="ARBA00001541"/>
    </source>
</evidence>
<dbReference type="Proteomes" id="UP000018890">
    <property type="component" value="Unassembled WGS sequence"/>
</dbReference>
<evidence type="ECO:0000313" key="8">
    <source>
        <dbReference type="Proteomes" id="UP000018890"/>
    </source>
</evidence>
<keyword evidence="8" id="KW-1185">Reference proteome</keyword>
<dbReference type="OrthoDB" id="9816309at2"/>
<dbReference type="AlphaFoldDB" id="W4Q1P9"/>
<gene>
    <name evidence="7" type="ORF">JCM9140_2006</name>
</gene>
<dbReference type="STRING" id="1236970.JCM9140_2006"/>
<dbReference type="PANTHER" id="PTHR24422">
    <property type="entry name" value="CHEMOTAXIS PROTEIN METHYLTRANSFERASE"/>
    <property type="match status" value="1"/>
</dbReference>
<dbReference type="InterPro" id="IPR000780">
    <property type="entry name" value="CheR_MeTrfase"/>
</dbReference>